<dbReference type="SFLD" id="SFLDG00002">
    <property type="entry name" value="C1.7:_P-type_atpase_like"/>
    <property type="match status" value="1"/>
</dbReference>
<feature type="transmembrane region" description="Helical" evidence="10">
    <location>
        <begin position="857"/>
        <end position="876"/>
    </location>
</feature>
<keyword evidence="6" id="KW-0067">ATP-binding</keyword>
<evidence type="ECO:0000313" key="12">
    <source>
        <dbReference type="EMBL" id="AOG60084.1"/>
    </source>
</evidence>
<feature type="transmembrane region" description="Helical" evidence="10">
    <location>
        <begin position="68"/>
        <end position="95"/>
    </location>
</feature>
<evidence type="ECO:0000259" key="11">
    <source>
        <dbReference type="SMART" id="SM00831"/>
    </source>
</evidence>
<dbReference type="Gene3D" id="3.40.50.1000">
    <property type="entry name" value="HAD superfamily/HAD-like"/>
    <property type="match status" value="1"/>
</dbReference>
<keyword evidence="7" id="KW-1278">Translocase</keyword>
<protein>
    <submittedName>
        <fullName evidence="12">Cation-transporting ATPase</fullName>
    </submittedName>
</protein>
<dbReference type="SMART" id="SM00831">
    <property type="entry name" value="Cation_ATPase_N"/>
    <property type="match status" value="1"/>
</dbReference>
<evidence type="ECO:0000256" key="8">
    <source>
        <dbReference type="ARBA" id="ARBA00022989"/>
    </source>
</evidence>
<dbReference type="STRING" id="216938.SHELI_v1c01290"/>
<sequence length="931" mass="103972">MEENLNNKEIPLSEVLLKYEKKWHTLSNERILKILKTNQNTGLSTKEAQKRLEEFGKNILPKPKKPNIFLIFLKSFLDPLSIMMAIAGITSLIIGLVSNDFQPADKAGLVIVVVIILTNSFIATVQEWKSENQKISLSEKQQKALVLRDGKKTTIDIEELVPGDIIFSKSGDSVPADSRIIDNQLLKVDESALTGENEAVEKVDDIIKEAEIVLGDQKNIAFMSTLVVEGKMVGVVFNTGKESEIGKIASNISESKRVKTPLEKKVTKLTFFIGIVSVILGILIFGVAFSLKNRADFPEDMKSIYKQMLLAVSSAISVIPESLTIIVKICLMVATKKMAKKHVLIKKPKSIESLGNVNVICSDKTGTLTQNKMFVDGLYVHGQEQDLKEYDITNQNDLINCMALCNDAFIGRKKEKVGSATELALIEYLIANKINYLNLRKTNKRLDEIPFDSKRKIMSTVCEVDGNIVAYTKGAMDYLLPNCKHILEGDKVRPIEDKDIENIKSQLMIFAKKGMRTLGLAKKDLKDLDDEFENKLVFIGLVAIIDPPREEVAHSVKEAHDAGVRVIMITGDHKVTAFEIASRLGIADEEHQDVITGQDISTLSEEELRIKLKTTNVFARVNPEHKAMIVDILQADSNIVAMTGDGVNDSPSLVKADVGIAMGITGTEVSKEVSDVILSDDNFKSIISGINSGRNVYEKIKYSISFLVAANISQVLTILLILGIYQTTALNSVNVLFHIFVVETIVAIPIGMQRERSGVMLNPPPTHKKESLLKGIIIQICLTTFFNTLFAVLSYWITHIYLNGQDTKLIHDYAKGGVYIVIMFSPIFYAILFNNRFLPIINAHKVTIVDKYKPNKWLLILMFVAILLTILTMLPFDALNEFFDFKTVDLDICLLLIYILFVALVPICIWSSYRLITYIMCKSQNNSKKIN</sequence>
<dbReference type="PRINTS" id="PR00119">
    <property type="entry name" value="CATATPASE"/>
</dbReference>
<dbReference type="KEGG" id="shj:SHELI_v1c01290"/>
<dbReference type="InterPro" id="IPR004014">
    <property type="entry name" value="ATPase_P-typ_cation-transptr_N"/>
</dbReference>
<feature type="transmembrane region" description="Helical" evidence="10">
    <location>
        <begin position="704"/>
        <end position="725"/>
    </location>
</feature>
<evidence type="ECO:0000256" key="4">
    <source>
        <dbReference type="ARBA" id="ARBA00022692"/>
    </source>
</evidence>
<evidence type="ECO:0000256" key="1">
    <source>
        <dbReference type="ARBA" id="ARBA00004651"/>
    </source>
</evidence>
<evidence type="ECO:0000313" key="13">
    <source>
        <dbReference type="Proteomes" id="UP000094378"/>
    </source>
</evidence>
<dbReference type="InterPro" id="IPR006068">
    <property type="entry name" value="ATPase_P-typ_cation-transptr_C"/>
</dbReference>
<dbReference type="PRINTS" id="PR00120">
    <property type="entry name" value="HATPASE"/>
</dbReference>
<dbReference type="InterPro" id="IPR044492">
    <property type="entry name" value="P_typ_ATPase_HD_dom"/>
</dbReference>
<evidence type="ECO:0000256" key="6">
    <source>
        <dbReference type="ARBA" id="ARBA00022840"/>
    </source>
</evidence>
<dbReference type="InterPro" id="IPR059000">
    <property type="entry name" value="ATPase_P-type_domA"/>
</dbReference>
<dbReference type="Pfam" id="PF13246">
    <property type="entry name" value="Cation_ATPase"/>
    <property type="match status" value="1"/>
</dbReference>
<dbReference type="FunFam" id="3.40.50.1000:FF:000001">
    <property type="entry name" value="Phospholipid-transporting ATPase IC"/>
    <property type="match status" value="1"/>
</dbReference>
<dbReference type="GO" id="GO:0005886">
    <property type="term" value="C:plasma membrane"/>
    <property type="evidence" value="ECO:0007669"/>
    <property type="project" value="UniProtKB-SubCell"/>
</dbReference>
<dbReference type="Pfam" id="PF00689">
    <property type="entry name" value="Cation_ATPase_C"/>
    <property type="match status" value="1"/>
</dbReference>
<feature type="transmembrane region" description="Helical" evidence="10">
    <location>
        <begin position="309"/>
        <end position="331"/>
    </location>
</feature>
<dbReference type="SFLD" id="SFLDS00003">
    <property type="entry name" value="Haloacid_Dehalogenase"/>
    <property type="match status" value="1"/>
</dbReference>
<dbReference type="InterPro" id="IPR018303">
    <property type="entry name" value="ATPase_P-typ_P_site"/>
</dbReference>
<dbReference type="NCBIfam" id="TIGR01494">
    <property type="entry name" value="ATPase_P-type"/>
    <property type="match status" value="2"/>
</dbReference>
<accession>A0A1B3SJH3</accession>
<dbReference type="SFLD" id="SFLDF00027">
    <property type="entry name" value="p-type_atpase"/>
    <property type="match status" value="1"/>
</dbReference>
<dbReference type="Gene3D" id="3.40.1110.10">
    <property type="entry name" value="Calcium-transporting ATPase, cytoplasmic domain N"/>
    <property type="match status" value="1"/>
</dbReference>
<evidence type="ECO:0000256" key="2">
    <source>
        <dbReference type="ARBA" id="ARBA00005675"/>
    </source>
</evidence>
<feature type="transmembrane region" description="Helical" evidence="10">
    <location>
        <begin position="817"/>
        <end position="837"/>
    </location>
</feature>
<feature type="transmembrane region" description="Helical" evidence="10">
    <location>
        <begin position="107"/>
        <end position="125"/>
    </location>
</feature>
<organism evidence="12 13">
    <name type="scientific">Spiroplasma helicoides</name>
    <dbReference type="NCBI Taxonomy" id="216938"/>
    <lineage>
        <taxon>Bacteria</taxon>
        <taxon>Bacillati</taxon>
        <taxon>Mycoplasmatota</taxon>
        <taxon>Mollicutes</taxon>
        <taxon>Entomoplasmatales</taxon>
        <taxon>Spiroplasmataceae</taxon>
        <taxon>Spiroplasma</taxon>
    </lineage>
</organism>
<dbReference type="Pfam" id="PF00122">
    <property type="entry name" value="E1-E2_ATPase"/>
    <property type="match status" value="1"/>
</dbReference>
<dbReference type="SUPFAM" id="SSF81665">
    <property type="entry name" value="Calcium ATPase, transmembrane domain M"/>
    <property type="match status" value="1"/>
</dbReference>
<dbReference type="GO" id="GO:0006883">
    <property type="term" value="P:intracellular sodium ion homeostasis"/>
    <property type="evidence" value="ECO:0007669"/>
    <property type="project" value="TreeGrafter"/>
</dbReference>
<dbReference type="GO" id="GO:0005391">
    <property type="term" value="F:P-type sodium:potassium-exchanging transporter activity"/>
    <property type="evidence" value="ECO:0007669"/>
    <property type="project" value="TreeGrafter"/>
</dbReference>
<comment type="subcellular location">
    <subcellularLocation>
        <location evidence="1">Cell membrane</location>
        <topology evidence="1">Multi-pass membrane protein</topology>
    </subcellularLocation>
</comment>
<dbReference type="InterPro" id="IPR023299">
    <property type="entry name" value="ATPase_P-typ_cyto_dom_N"/>
</dbReference>
<evidence type="ECO:0000256" key="7">
    <source>
        <dbReference type="ARBA" id="ARBA00022967"/>
    </source>
</evidence>
<keyword evidence="9 10" id="KW-0472">Membrane</keyword>
<dbReference type="SUPFAM" id="SSF81653">
    <property type="entry name" value="Calcium ATPase, transduction domain A"/>
    <property type="match status" value="1"/>
</dbReference>
<keyword evidence="5" id="KW-0547">Nucleotide-binding</keyword>
<name>A0A1B3SJH3_9MOLU</name>
<dbReference type="AlphaFoldDB" id="A0A1B3SJH3"/>
<dbReference type="PATRIC" id="fig|216938.3.peg.129"/>
<dbReference type="GO" id="GO:1990573">
    <property type="term" value="P:potassium ion import across plasma membrane"/>
    <property type="evidence" value="ECO:0007669"/>
    <property type="project" value="TreeGrafter"/>
</dbReference>
<dbReference type="InterPro" id="IPR023214">
    <property type="entry name" value="HAD_sf"/>
</dbReference>
<feature type="transmembrane region" description="Helical" evidence="10">
    <location>
        <begin position="772"/>
        <end position="797"/>
    </location>
</feature>
<keyword evidence="8 10" id="KW-1133">Transmembrane helix</keyword>
<evidence type="ECO:0000256" key="9">
    <source>
        <dbReference type="ARBA" id="ARBA00023136"/>
    </source>
</evidence>
<dbReference type="InterPro" id="IPR001757">
    <property type="entry name" value="P_typ_ATPase"/>
</dbReference>
<reference evidence="12 13" key="1">
    <citation type="submission" date="2016-08" db="EMBL/GenBank/DDBJ databases">
        <title>Complete genome sequence of Spiroplasma helicoides TABS-2 (DSM 22551).</title>
        <authorList>
            <person name="Shen W.-Y."/>
            <person name="Lo W.-S."/>
            <person name="Lai Y.-C."/>
            <person name="Kuo C.-H."/>
        </authorList>
    </citation>
    <scope>NUCLEOTIDE SEQUENCE [LARGE SCALE GENOMIC DNA]</scope>
    <source>
        <strain evidence="12 13">TABS-2</strain>
    </source>
</reference>
<feature type="transmembrane region" description="Helical" evidence="10">
    <location>
        <begin position="269"/>
        <end position="289"/>
    </location>
</feature>
<dbReference type="GO" id="GO:0036376">
    <property type="term" value="P:sodium ion export across plasma membrane"/>
    <property type="evidence" value="ECO:0007669"/>
    <property type="project" value="TreeGrafter"/>
</dbReference>
<dbReference type="InterPro" id="IPR036412">
    <property type="entry name" value="HAD-like_sf"/>
</dbReference>
<dbReference type="Gene3D" id="1.20.1110.10">
    <property type="entry name" value="Calcium-transporting ATPase, transmembrane domain"/>
    <property type="match status" value="1"/>
</dbReference>
<feature type="domain" description="Cation-transporting P-type ATPase N-terminal" evidence="11">
    <location>
        <begin position="22"/>
        <end position="96"/>
    </location>
</feature>
<dbReference type="InterPro" id="IPR050510">
    <property type="entry name" value="Cation_transp_ATPase_P-type"/>
</dbReference>
<dbReference type="PANTHER" id="PTHR43294">
    <property type="entry name" value="SODIUM/POTASSIUM-TRANSPORTING ATPASE SUBUNIT ALPHA"/>
    <property type="match status" value="1"/>
</dbReference>
<dbReference type="OrthoDB" id="9813266at2"/>
<dbReference type="GO" id="GO:1902600">
    <property type="term" value="P:proton transmembrane transport"/>
    <property type="evidence" value="ECO:0007669"/>
    <property type="project" value="TreeGrafter"/>
</dbReference>
<dbReference type="InterPro" id="IPR008250">
    <property type="entry name" value="ATPase_P-typ_transduc_dom_A_sf"/>
</dbReference>
<comment type="similarity">
    <text evidence="2">Belongs to the cation transport ATPase (P-type) (TC 3.A.3) family. Type IIA subfamily.</text>
</comment>
<dbReference type="Proteomes" id="UP000094378">
    <property type="component" value="Chromosome"/>
</dbReference>
<dbReference type="RefSeq" id="WP_069115864.1">
    <property type="nucleotide sequence ID" value="NZ_CP017015.1"/>
</dbReference>
<evidence type="ECO:0000256" key="10">
    <source>
        <dbReference type="SAM" id="Phobius"/>
    </source>
</evidence>
<keyword evidence="13" id="KW-1185">Reference proteome</keyword>
<gene>
    <name evidence="12" type="primary">ctp</name>
    <name evidence="12" type="ORF">SHELI_v1c01290</name>
</gene>
<evidence type="ECO:0000256" key="5">
    <source>
        <dbReference type="ARBA" id="ARBA00022741"/>
    </source>
</evidence>
<dbReference type="SUPFAM" id="SSF81660">
    <property type="entry name" value="Metal cation-transporting ATPase, ATP-binding domain N"/>
    <property type="match status" value="1"/>
</dbReference>
<dbReference type="PANTHER" id="PTHR43294:SF21">
    <property type="entry name" value="CATION TRANSPORTING ATPASE"/>
    <property type="match status" value="1"/>
</dbReference>
<dbReference type="Pfam" id="PF00690">
    <property type="entry name" value="Cation_ATPase_N"/>
    <property type="match status" value="1"/>
</dbReference>
<keyword evidence="4 10" id="KW-0812">Transmembrane</keyword>
<dbReference type="Gene3D" id="2.70.150.10">
    <property type="entry name" value="Calcium-transporting ATPase, cytoplasmic transduction domain A"/>
    <property type="match status" value="1"/>
</dbReference>
<dbReference type="PROSITE" id="PS00154">
    <property type="entry name" value="ATPASE_E1_E2"/>
    <property type="match status" value="1"/>
</dbReference>
<feature type="transmembrane region" description="Helical" evidence="10">
    <location>
        <begin position="731"/>
        <end position="751"/>
    </location>
</feature>
<dbReference type="SUPFAM" id="SSF56784">
    <property type="entry name" value="HAD-like"/>
    <property type="match status" value="1"/>
</dbReference>
<keyword evidence="3" id="KW-1003">Cell membrane</keyword>
<dbReference type="GO" id="GO:0016887">
    <property type="term" value="F:ATP hydrolysis activity"/>
    <property type="evidence" value="ECO:0007669"/>
    <property type="project" value="InterPro"/>
</dbReference>
<dbReference type="FunFam" id="3.40.50.1000:FF:000083">
    <property type="entry name" value="Sodium/potassium-transporting ATPase subunit alpha"/>
    <property type="match status" value="1"/>
</dbReference>
<dbReference type="GO" id="GO:0005524">
    <property type="term" value="F:ATP binding"/>
    <property type="evidence" value="ECO:0007669"/>
    <property type="project" value="UniProtKB-KW"/>
</dbReference>
<dbReference type="EMBL" id="CP017015">
    <property type="protein sequence ID" value="AOG60084.1"/>
    <property type="molecule type" value="Genomic_DNA"/>
</dbReference>
<dbReference type="InterPro" id="IPR023298">
    <property type="entry name" value="ATPase_P-typ_TM_dom_sf"/>
</dbReference>
<proteinExistence type="inferred from homology"/>
<feature type="transmembrane region" description="Helical" evidence="10">
    <location>
        <begin position="896"/>
        <end position="921"/>
    </location>
</feature>
<evidence type="ECO:0000256" key="3">
    <source>
        <dbReference type="ARBA" id="ARBA00022475"/>
    </source>
</evidence>
<dbReference type="GO" id="GO:0030007">
    <property type="term" value="P:intracellular potassium ion homeostasis"/>
    <property type="evidence" value="ECO:0007669"/>
    <property type="project" value="TreeGrafter"/>
</dbReference>